<dbReference type="GO" id="GO:0008840">
    <property type="term" value="F:4-hydroxy-tetrahydrodipicolinate synthase activity"/>
    <property type="evidence" value="ECO:0007669"/>
    <property type="project" value="TreeGrafter"/>
</dbReference>
<dbReference type="OrthoDB" id="9778880at2"/>
<reference evidence="3 4" key="1">
    <citation type="submission" date="2014-10" db="EMBL/GenBank/DDBJ databases">
        <title>Genome sequence of Novosphingobium malaysiense MUSC 273(T).</title>
        <authorList>
            <person name="Lee L.-H."/>
        </authorList>
    </citation>
    <scope>NUCLEOTIDE SEQUENCE [LARGE SCALE GENOMIC DNA]</scope>
    <source>
        <strain evidence="3 4">MUSC 273</strain>
    </source>
</reference>
<dbReference type="AlphaFoldDB" id="A0A0B1ZTW0"/>
<evidence type="ECO:0000256" key="2">
    <source>
        <dbReference type="ARBA" id="ARBA00023239"/>
    </source>
</evidence>
<dbReference type="Proteomes" id="UP000031057">
    <property type="component" value="Unassembled WGS sequence"/>
</dbReference>
<protein>
    <submittedName>
        <fullName evidence="3">Dihydrodipicolinate synthetase</fullName>
    </submittedName>
</protein>
<dbReference type="SMART" id="SM01130">
    <property type="entry name" value="DHDPS"/>
    <property type="match status" value="1"/>
</dbReference>
<proteinExistence type="inferred from homology"/>
<sequence>MAEYSKSDARDWAREKLVGVANVTVPTMTSDFTALNEKAIRHDVEKAIEHGFIGSLACSEVNMSMAEYQRMCELMVDQAAGRMITVHHAAFNSLEESIEGMKVAEAAGAELVLLCYPPYFYPKSLEDVYTYTKTLCDATNLGVMLFPVPSWGFQRLHPSDIPVPMLRRLLDDCPNIVAIKAEGGMPHIMAAIEVHRAFHKEVVISLPIEYDFVPLAQVIDVPFCGTNYSAYFGSWLPDVHKLIRAGKFDEATAEWYRIDAARKAVGSVPMTSNGMINRMMWKYHGWLQGYNGGPMRGPTARVYAKDMAPLRKGLELAGLTPTSDPDEDFFLGRNPA</sequence>
<dbReference type="PANTHER" id="PTHR12128:SF66">
    <property type="entry name" value="4-HYDROXY-2-OXOGLUTARATE ALDOLASE, MITOCHONDRIAL"/>
    <property type="match status" value="1"/>
</dbReference>
<dbReference type="PANTHER" id="PTHR12128">
    <property type="entry name" value="DIHYDRODIPICOLINATE SYNTHASE"/>
    <property type="match status" value="1"/>
</dbReference>
<comment type="caution">
    <text evidence="3">The sequence shown here is derived from an EMBL/GenBank/DDBJ whole genome shotgun (WGS) entry which is preliminary data.</text>
</comment>
<organism evidence="3 4">
    <name type="scientific">Novosphingobium malaysiense</name>
    <dbReference type="NCBI Taxonomy" id="1348853"/>
    <lineage>
        <taxon>Bacteria</taxon>
        <taxon>Pseudomonadati</taxon>
        <taxon>Pseudomonadota</taxon>
        <taxon>Alphaproteobacteria</taxon>
        <taxon>Sphingomonadales</taxon>
        <taxon>Sphingomonadaceae</taxon>
        <taxon>Novosphingobium</taxon>
    </lineage>
</organism>
<dbReference type="RefSeq" id="WP_039278088.1">
    <property type="nucleotide sequence ID" value="NZ_JTDI01000001.1"/>
</dbReference>
<evidence type="ECO:0000313" key="3">
    <source>
        <dbReference type="EMBL" id="KHK92919.1"/>
    </source>
</evidence>
<dbReference type="EMBL" id="JTDI01000001">
    <property type="protein sequence ID" value="KHK92919.1"/>
    <property type="molecule type" value="Genomic_DNA"/>
</dbReference>
<dbReference type="STRING" id="1348853.LK12_00535"/>
<name>A0A0B1ZTW0_9SPHN</name>
<evidence type="ECO:0000256" key="1">
    <source>
        <dbReference type="ARBA" id="ARBA00007592"/>
    </source>
</evidence>
<dbReference type="SUPFAM" id="SSF51569">
    <property type="entry name" value="Aldolase"/>
    <property type="match status" value="1"/>
</dbReference>
<dbReference type="InterPro" id="IPR002220">
    <property type="entry name" value="DapA-like"/>
</dbReference>
<accession>A0A0B1ZTW0</accession>
<dbReference type="Pfam" id="PF00701">
    <property type="entry name" value="DHDPS"/>
    <property type="match status" value="1"/>
</dbReference>
<dbReference type="InterPro" id="IPR013785">
    <property type="entry name" value="Aldolase_TIM"/>
</dbReference>
<comment type="similarity">
    <text evidence="1">Belongs to the DapA family.</text>
</comment>
<gene>
    <name evidence="3" type="ORF">LK12_00535</name>
</gene>
<dbReference type="CDD" id="cd00408">
    <property type="entry name" value="DHDPS-like"/>
    <property type="match status" value="1"/>
</dbReference>
<keyword evidence="4" id="KW-1185">Reference proteome</keyword>
<dbReference type="Gene3D" id="3.20.20.70">
    <property type="entry name" value="Aldolase class I"/>
    <property type="match status" value="1"/>
</dbReference>
<evidence type="ECO:0000313" key="4">
    <source>
        <dbReference type="Proteomes" id="UP000031057"/>
    </source>
</evidence>
<keyword evidence="2" id="KW-0456">Lyase</keyword>